<reference evidence="2 3" key="1">
    <citation type="submission" date="2016-03" db="EMBL/GenBank/DDBJ databases">
        <title>Whole genome sequencing of Grifola frondosa 9006-11.</title>
        <authorList>
            <person name="Min B."/>
            <person name="Park H."/>
            <person name="Kim J.-G."/>
            <person name="Cho H."/>
            <person name="Oh Y.-L."/>
            <person name="Kong W.-S."/>
            <person name="Choi I.-G."/>
        </authorList>
    </citation>
    <scope>NUCLEOTIDE SEQUENCE [LARGE SCALE GENOMIC DNA]</scope>
    <source>
        <strain evidence="2 3">9006-11</strain>
    </source>
</reference>
<evidence type="ECO:0000256" key="1">
    <source>
        <dbReference type="SAM" id="Phobius"/>
    </source>
</evidence>
<name>A0A1C7MPJ2_GRIFR</name>
<proteinExistence type="predicted"/>
<gene>
    <name evidence="2" type="ORF">A0H81_00279</name>
</gene>
<dbReference type="Proteomes" id="UP000092993">
    <property type="component" value="Unassembled WGS sequence"/>
</dbReference>
<keyword evidence="3" id="KW-1185">Reference proteome</keyword>
<keyword evidence="1" id="KW-1133">Transmembrane helix</keyword>
<dbReference type="AlphaFoldDB" id="A0A1C7MPJ2"/>
<evidence type="ECO:0000313" key="3">
    <source>
        <dbReference type="Proteomes" id="UP000092993"/>
    </source>
</evidence>
<comment type="caution">
    <text evidence="2">The sequence shown here is derived from an EMBL/GenBank/DDBJ whole genome shotgun (WGS) entry which is preliminary data.</text>
</comment>
<organism evidence="2 3">
    <name type="scientific">Grifola frondosa</name>
    <name type="common">Maitake</name>
    <name type="synonym">Polyporus frondosus</name>
    <dbReference type="NCBI Taxonomy" id="5627"/>
    <lineage>
        <taxon>Eukaryota</taxon>
        <taxon>Fungi</taxon>
        <taxon>Dikarya</taxon>
        <taxon>Basidiomycota</taxon>
        <taxon>Agaricomycotina</taxon>
        <taxon>Agaricomycetes</taxon>
        <taxon>Polyporales</taxon>
        <taxon>Grifolaceae</taxon>
        <taxon>Grifola</taxon>
    </lineage>
</organism>
<sequence length="147" mass="16323">MPRPEFTAPFPLHRSGPHRQSTFAAPSVLLTPLWKHCEVDTAWDDTVLHCLLLFSLINWPTQLDSCLTLELPLAVCNSNHIMGSIFSAIGNAINAIISAIAGIIMTIVDVIVMIIVTIFDVIFDILCCNCFGGRSRRTGSHRMRSRF</sequence>
<evidence type="ECO:0000313" key="2">
    <source>
        <dbReference type="EMBL" id="OBZ78733.1"/>
    </source>
</evidence>
<keyword evidence="1" id="KW-0472">Membrane</keyword>
<protein>
    <submittedName>
        <fullName evidence="2">Uncharacterized protein</fullName>
    </submittedName>
</protein>
<keyword evidence="1" id="KW-0812">Transmembrane</keyword>
<accession>A0A1C7MPJ2</accession>
<feature type="transmembrane region" description="Helical" evidence="1">
    <location>
        <begin position="110"/>
        <end position="132"/>
    </location>
</feature>
<dbReference type="OrthoDB" id="2804483at2759"/>
<dbReference type="EMBL" id="LUGG01000001">
    <property type="protein sequence ID" value="OBZ78733.1"/>
    <property type="molecule type" value="Genomic_DNA"/>
</dbReference>
<feature type="transmembrane region" description="Helical" evidence="1">
    <location>
        <begin position="85"/>
        <end position="104"/>
    </location>
</feature>